<dbReference type="Proteomes" id="UP000515131">
    <property type="component" value="Unplaced"/>
</dbReference>
<keyword evidence="5" id="KW-0862">Zinc</keyword>
<organism evidence="14 15">
    <name type="scientific">Puma concolor</name>
    <name type="common">Mountain lion</name>
    <name type="synonym">Felis concolor</name>
    <dbReference type="NCBI Taxonomy" id="9696"/>
    <lineage>
        <taxon>Eukaryota</taxon>
        <taxon>Metazoa</taxon>
        <taxon>Chordata</taxon>
        <taxon>Craniata</taxon>
        <taxon>Vertebrata</taxon>
        <taxon>Euteleostomi</taxon>
        <taxon>Mammalia</taxon>
        <taxon>Eutheria</taxon>
        <taxon>Laurasiatheria</taxon>
        <taxon>Carnivora</taxon>
        <taxon>Feliformia</taxon>
        <taxon>Felidae</taxon>
        <taxon>Felinae</taxon>
        <taxon>Puma</taxon>
    </lineage>
</organism>
<evidence type="ECO:0000256" key="10">
    <source>
        <dbReference type="ARBA" id="ARBA00023242"/>
    </source>
</evidence>
<dbReference type="CDD" id="cd00202">
    <property type="entry name" value="ZnF_GATA"/>
    <property type="match status" value="1"/>
</dbReference>
<dbReference type="PROSITE" id="PS50114">
    <property type="entry name" value="GATA_ZN_FINGER_2"/>
    <property type="match status" value="1"/>
</dbReference>
<dbReference type="GO" id="GO:0045165">
    <property type="term" value="P:cell fate commitment"/>
    <property type="evidence" value="ECO:0007669"/>
    <property type="project" value="TreeGrafter"/>
</dbReference>
<evidence type="ECO:0000256" key="11">
    <source>
        <dbReference type="PROSITE-ProRule" id="PRU00094"/>
    </source>
</evidence>
<keyword evidence="9" id="KW-0804">Transcription</keyword>
<dbReference type="PANTHER" id="PTHR10071">
    <property type="entry name" value="TRANSCRIPTION FACTOR GATA FAMILY MEMBER"/>
    <property type="match status" value="1"/>
</dbReference>
<dbReference type="SMART" id="SM00401">
    <property type="entry name" value="ZnF_GATA"/>
    <property type="match status" value="1"/>
</dbReference>
<feature type="compositionally biased region" description="Basic residues" evidence="12">
    <location>
        <begin position="369"/>
        <end position="378"/>
    </location>
</feature>
<dbReference type="GO" id="GO:0005634">
    <property type="term" value="C:nucleus"/>
    <property type="evidence" value="ECO:0007669"/>
    <property type="project" value="UniProtKB-SubCell"/>
</dbReference>
<dbReference type="GO" id="GO:0000978">
    <property type="term" value="F:RNA polymerase II cis-regulatory region sequence-specific DNA binding"/>
    <property type="evidence" value="ECO:0007669"/>
    <property type="project" value="TreeGrafter"/>
</dbReference>
<dbReference type="PANTHER" id="PTHR10071:SF289">
    <property type="entry name" value="TRANSCRIPTION FACTOR GATA-5"/>
    <property type="match status" value="1"/>
</dbReference>
<keyword evidence="8" id="KW-0010">Activator</keyword>
<keyword evidence="6" id="KW-0805">Transcription regulation</keyword>
<dbReference type="GO" id="GO:0000122">
    <property type="term" value="P:negative regulation of transcription by RNA polymerase II"/>
    <property type="evidence" value="ECO:0007669"/>
    <property type="project" value="TreeGrafter"/>
</dbReference>
<dbReference type="InterPro" id="IPR013088">
    <property type="entry name" value="Znf_NHR/GATA"/>
</dbReference>
<evidence type="ECO:0000256" key="4">
    <source>
        <dbReference type="ARBA" id="ARBA00022771"/>
    </source>
</evidence>
<feature type="compositionally biased region" description="Basic and acidic residues" evidence="12">
    <location>
        <begin position="351"/>
        <end position="368"/>
    </location>
</feature>
<evidence type="ECO:0000256" key="12">
    <source>
        <dbReference type="SAM" id="MobiDB-lite"/>
    </source>
</evidence>
<dbReference type="Pfam" id="PF00320">
    <property type="entry name" value="GATA"/>
    <property type="match status" value="1"/>
</dbReference>
<accession>A0A6P6II75</accession>
<evidence type="ECO:0000313" key="14">
    <source>
        <dbReference type="Proteomes" id="UP000515131"/>
    </source>
</evidence>
<dbReference type="AlphaFoldDB" id="A0A6P6II75"/>
<keyword evidence="3" id="KW-0677">Repeat</keyword>
<sequence>MVPATSSWSNLVCVAVTLHGPRDPSEHSVRSLCPETLSARLIQQTSTHTSKPCPLKANRYASVADELSTQARAAPGASWLFLAEPCPGLRCDMGQQGPPVGLLPGLMEGAVPVGLLANRSVATGAAQLRAVAGKRAAAERGQGDCGAPDASTRLHHQKTGDAGFLRKDPCAETSQLRPRRLGKFLAREERAGERRAVRRRAPGAAGEGAGDLSLLPCGPLSGGTGPAVFHGGRHPSKAHRKGRGLPDFLEELPGEGRECVNCGALSTPLWRRDGTGHYLCNACGLYHKMNGVNRPLVRPQKRLVRLTSQQKIPDVGSPPGPYSSGGLGLDWLLPTLPGGRPQAQGQQLTKGSDDSVPRPLAMKKESIQTRKRKPKNAAKTKGSSGCSTGNPTASPPAVPDTESSAVTLKPKSNLASPSCPGSSVTSQASGQVNDPLAPSHLEFKFEPEDFAFPSAALGPQAGLGGTLCQEAWCALALA</sequence>
<dbReference type="GO" id="GO:0048738">
    <property type="term" value="P:cardiac muscle tissue development"/>
    <property type="evidence" value="ECO:0007669"/>
    <property type="project" value="TreeGrafter"/>
</dbReference>
<dbReference type="Gene3D" id="3.30.50.10">
    <property type="entry name" value="Erythroid Transcription Factor GATA-1, subunit A"/>
    <property type="match status" value="1"/>
</dbReference>
<evidence type="ECO:0000256" key="9">
    <source>
        <dbReference type="ARBA" id="ARBA00023163"/>
    </source>
</evidence>
<evidence type="ECO:0000256" key="5">
    <source>
        <dbReference type="ARBA" id="ARBA00022833"/>
    </source>
</evidence>
<evidence type="ECO:0000256" key="1">
    <source>
        <dbReference type="ARBA" id="ARBA00004123"/>
    </source>
</evidence>
<protein>
    <submittedName>
        <fullName evidence="15">Transcription factor GATA-5</fullName>
    </submittedName>
</protein>
<feature type="compositionally biased region" description="Polar residues" evidence="12">
    <location>
        <begin position="413"/>
        <end position="432"/>
    </location>
</feature>
<dbReference type="CTD" id="140628"/>
<dbReference type="GO" id="GO:0000981">
    <property type="term" value="F:DNA-binding transcription factor activity, RNA polymerase II-specific"/>
    <property type="evidence" value="ECO:0007669"/>
    <property type="project" value="TreeGrafter"/>
</dbReference>
<dbReference type="PROSITE" id="PS00344">
    <property type="entry name" value="GATA_ZN_FINGER_1"/>
    <property type="match status" value="1"/>
</dbReference>
<dbReference type="GO" id="GO:0008270">
    <property type="term" value="F:zinc ion binding"/>
    <property type="evidence" value="ECO:0007669"/>
    <property type="project" value="UniProtKB-KW"/>
</dbReference>
<feature type="compositionally biased region" description="Polar residues" evidence="12">
    <location>
        <begin position="381"/>
        <end position="392"/>
    </location>
</feature>
<feature type="region of interest" description="Disordered" evidence="12">
    <location>
        <begin position="307"/>
        <end position="437"/>
    </location>
</feature>
<dbReference type="PRINTS" id="PR00619">
    <property type="entry name" value="GATAZNFINGER"/>
</dbReference>
<name>A0A6P6II75_PUMCO</name>
<evidence type="ECO:0000256" key="7">
    <source>
        <dbReference type="ARBA" id="ARBA00023125"/>
    </source>
</evidence>
<dbReference type="InterPro" id="IPR039355">
    <property type="entry name" value="Transcription_factor_GATA"/>
</dbReference>
<reference evidence="15" key="1">
    <citation type="submission" date="2025-08" db="UniProtKB">
        <authorList>
            <consortium name="RefSeq"/>
        </authorList>
    </citation>
    <scope>IDENTIFICATION</scope>
    <source>
        <tissue evidence="15">Blood</tissue>
    </source>
</reference>
<keyword evidence="4 11" id="KW-0863">Zinc-finger</keyword>
<keyword evidence="2" id="KW-0479">Metal-binding</keyword>
<dbReference type="RefSeq" id="XP_025787901.1">
    <property type="nucleotide sequence ID" value="XM_025932116.1"/>
</dbReference>
<gene>
    <name evidence="15" type="primary">GATA5</name>
</gene>
<dbReference type="KEGG" id="pcoo:112869052"/>
<evidence type="ECO:0000256" key="6">
    <source>
        <dbReference type="ARBA" id="ARBA00023015"/>
    </source>
</evidence>
<keyword evidence="7" id="KW-0238">DNA-binding</keyword>
<dbReference type="InterPro" id="IPR000679">
    <property type="entry name" value="Znf_GATA"/>
</dbReference>
<dbReference type="GeneID" id="112869052"/>
<dbReference type="SUPFAM" id="SSF57716">
    <property type="entry name" value="Glucocorticoid receptor-like (DNA-binding domain)"/>
    <property type="match status" value="1"/>
</dbReference>
<comment type="subcellular location">
    <subcellularLocation>
        <location evidence="1">Nucleus</location>
    </subcellularLocation>
</comment>
<evidence type="ECO:0000259" key="13">
    <source>
        <dbReference type="PROSITE" id="PS50114"/>
    </source>
</evidence>
<evidence type="ECO:0000256" key="2">
    <source>
        <dbReference type="ARBA" id="ARBA00022723"/>
    </source>
</evidence>
<evidence type="ECO:0000313" key="15">
    <source>
        <dbReference type="RefSeq" id="XP_025787901.1"/>
    </source>
</evidence>
<dbReference type="FunFam" id="3.30.50.10:FF:000001">
    <property type="entry name" value="GATA transcription factor (GATAd)"/>
    <property type="match status" value="1"/>
</dbReference>
<dbReference type="GO" id="GO:0045944">
    <property type="term" value="P:positive regulation of transcription by RNA polymerase II"/>
    <property type="evidence" value="ECO:0007669"/>
    <property type="project" value="TreeGrafter"/>
</dbReference>
<keyword evidence="10" id="KW-0539">Nucleus</keyword>
<evidence type="ECO:0000256" key="3">
    <source>
        <dbReference type="ARBA" id="ARBA00022737"/>
    </source>
</evidence>
<evidence type="ECO:0000256" key="8">
    <source>
        <dbReference type="ARBA" id="ARBA00023159"/>
    </source>
</evidence>
<proteinExistence type="predicted"/>
<feature type="domain" description="GATA-type" evidence="13">
    <location>
        <begin position="253"/>
        <end position="311"/>
    </location>
</feature>
<keyword evidence="14" id="KW-1185">Reference proteome</keyword>